<dbReference type="InterPro" id="IPR008579">
    <property type="entry name" value="UGlyAH_Cupin_dom"/>
</dbReference>
<gene>
    <name evidence="2" type="ORF">QF206_02580</name>
</gene>
<feature type="domain" description="(S)-ureidoglycine aminohydrolase cupin" evidence="1">
    <location>
        <begin position="48"/>
        <end position="115"/>
    </location>
</feature>
<dbReference type="Gene3D" id="2.60.120.10">
    <property type="entry name" value="Jelly Rolls"/>
    <property type="match status" value="1"/>
</dbReference>
<name>A0AAW6T6T2_9MICO</name>
<dbReference type="Proteomes" id="UP001321506">
    <property type="component" value="Unassembled WGS sequence"/>
</dbReference>
<accession>A0AAW6T6T2</accession>
<dbReference type="InterPro" id="IPR014710">
    <property type="entry name" value="RmlC-like_jellyroll"/>
</dbReference>
<evidence type="ECO:0000313" key="3">
    <source>
        <dbReference type="Proteomes" id="UP001321506"/>
    </source>
</evidence>
<keyword evidence="3" id="KW-1185">Reference proteome</keyword>
<dbReference type="PANTHER" id="PTHR40943">
    <property type="entry name" value="CYTOPLASMIC PROTEIN-RELATED"/>
    <property type="match status" value="1"/>
</dbReference>
<sequence length="118" mass="12796">MSAPRLHAGAACDSLRMPLDLEPVSAADVVEGSPRAGHVDLDATELRCIGVWEMTPGTARDVESSEVFVVLSGEATVEFDDPHQPAIELRAGSLVRLRAGMRTIWTVRETLRKVYIAP</sequence>
<comment type="caution">
    <text evidence="2">The sequence shown here is derived from an EMBL/GenBank/DDBJ whole genome shotgun (WGS) entry which is preliminary data.</text>
</comment>
<protein>
    <submittedName>
        <fullName evidence="2">Cupin domain-containing protein</fullName>
    </submittedName>
</protein>
<reference evidence="2 3" key="1">
    <citation type="submission" date="2023-04" db="EMBL/GenBank/DDBJ databases">
        <title>Klugiella caeni sp. nov. isolated from the sludge of biochemical tank.</title>
        <authorList>
            <person name="Geng K."/>
        </authorList>
    </citation>
    <scope>NUCLEOTIDE SEQUENCE [LARGE SCALE GENOMIC DNA]</scope>
    <source>
        <strain evidence="2 3">YN-L-19</strain>
    </source>
</reference>
<evidence type="ECO:0000259" key="1">
    <source>
        <dbReference type="Pfam" id="PF05899"/>
    </source>
</evidence>
<dbReference type="PANTHER" id="PTHR40943:SF1">
    <property type="entry name" value="CYTOPLASMIC PROTEIN"/>
    <property type="match status" value="1"/>
</dbReference>
<dbReference type="InterPro" id="IPR011051">
    <property type="entry name" value="RmlC_Cupin_sf"/>
</dbReference>
<dbReference type="AlphaFoldDB" id="A0AAW6T6T2"/>
<evidence type="ECO:0000313" key="2">
    <source>
        <dbReference type="EMBL" id="MDI2097853.1"/>
    </source>
</evidence>
<organism evidence="2 3">
    <name type="scientific">Ruicaihuangia caeni</name>
    <dbReference type="NCBI Taxonomy" id="3042517"/>
    <lineage>
        <taxon>Bacteria</taxon>
        <taxon>Bacillati</taxon>
        <taxon>Actinomycetota</taxon>
        <taxon>Actinomycetes</taxon>
        <taxon>Micrococcales</taxon>
        <taxon>Microbacteriaceae</taxon>
        <taxon>Ruicaihuangia</taxon>
    </lineage>
</organism>
<dbReference type="EMBL" id="JASATX010000001">
    <property type="protein sequence ID" value="MDI2097853.1"/>
    <property type="molecule type" value="Genomic_DNA"/>
</dbReference>
<dbReference type="RefSeq" id="WP_281487631.1">
    <property type="nucleotide sequence ID" value="NZ_JASATX010000001.1"/>
</dbReference>
<dbReference type="Pfam" id="PF05899">
    <property type="entry name" value="Cupin_3"/>
    <property type="match status" value="1"/>
</dbReference>
<dbReference type="SUPFAM" id="SSF51182">
    <property type="entry name" value="RmlC-like cupins"/>
    <property type="match status" value="1"/>
</dbReference>
<proteinExistence type="predicted"/>